<evidence type="ECO:0000259" key="7">
    <source>
        <dbReference type="Pfam" id="PF18052"/>
    </source>
</evidence>
<dbReference type="SUPFAM" id="SSF52540">
    <property type="entry name" value="P-loop containing nucleoside triphosphate hydrolases"/>
    <property type="match status" value="1"/>
</dbReference>
<evidence type="ECO:0000259" key="6">
    <source>
        <dbReference type="Pfam" id="PF00931"/>
    </source>
</evidence>
<dbReference type="InterPro" id="IPR041118">
    <property type="entry name" value="Rx_N"/>
</dbReference>
<feature type="domain" description="NB-ARC" evidence="6">
    <location>
        <begin position="142"/>
        <end position="179"/>
    </location>
</feature>
<accession>R7W8G7</accession>
<comment type="similarity">
    <text evidence="1">Belongs to the disease resistance NB-LRR family.</text>
</comment>
<evidence type="ECO:0000256" key="3">
    <source>
        <dbReference type="ARBA" id="ARBA00022737"/>
    </source>
</evidence>
<dbReference type="InterPro" id="IPR002182">
    <property type="entry name" value="NB-ARC"/>
</dbReference>
<dbReference type="InterPro" id="IPR027417">
    <property type="entry name" value="P-loop_NTPase"/>
</dbReference>
<reference evidence="8" key="1">
    <citation type="submission" date="2015-06" db="UniProtKB">
        <authorList>
            <consortium name="EnsemblPlants"/>
        </authorList>
    </citation>
    <scope>IDENTIFICATION</scope>
</reference>
<protein>
    <submittedName>
        <fullName evidence="8">Putative disease resistance protein</fullName>
    </submittedName>
</protein>
<evidence type="ECO:0000256" key="2">
    <source>
        <dbReference type="ARBA" id="ARBA00022614"/>
    </source>
</evidence>
<evidence type="ECO:0000313" key="8">
    <source>
        <dbReference type="EnsemblPlants" id="EMT18302"/>
    </source>
</evidence>
<dbReference type="GO" id="GO:0006952">
    <property type="term" value="P:defense response"/>
    <property type="evidence" value="ECO:0007669"/>
    <property type="project" value="UniProtKB-KW"/>
</dbReference>
<dbReference type="AlphaFoldDB" id="R7W8G7"/>
<dbReference type="Gene3D" id="1.20.5.4130">
    <property type="match status" value="1"/>
</dbReference>
<dbReference type="Pfam" id="PF18052">
    <property type="entry name" value="Rx_N"/>
    <property type="match status" value="1"/>
</dbReference>
<dbReference type="Pfam" id="PF00931">
    <property type="entry name" value="NB-ARC"/>
    <property type="match status" value="2"/>
</dbReference>
<dbReference type="GO" id="GO:0043531">
    <property type="term" value="F:ADP binding"/>
    <property type="evidence" value="ECO:0007669"/>
    <property type="project" value="InterPro"/>
</dbReference>
<keyword evidence="5" id="KW-0611">Plant defense</keyword>
<feature type="domain" description="Disease resistance N-terminal" evidence="7">
    <location>
        <begin position="2"/>
        <end position="55"/>
    </location>
</feature>
<dbReference type="Gene3D" id="3.40.50.300">
    <property type="entry name" value="P-loop containing nucleotide triphosphate hydrolases"/>
    <property type="match status" value="1"/>
</dbReference>
<feature type="domain" description="NB-ARC" evidence="6">
    <location>
        <begin position="182"/>
        <end position="220"/>
    </location>
</feature>
<proteinExistence type="inferred from homology"/>
<sequence length="233" mass="26497">MKIMHATLQNVVEVPRDELEEGIKIWAGKVRELSYKMEYIVDMFLVRVNDESSDPVSNSNKLKWLGDNMFGLFTKWKACHQIANTIKDIKNQVNYVAKQHNRYKVDHVVCANVAIATTTTLDPSLLALYNKVSDLVGMNEPRDELIKRLTDANDQMEIVSIAGFGGLGKTTLAKDVYDNLKPRYLIVIDDIWNLQSWSEIKLALIQNSCAMMMFARTTSVFPPRGEDDVAPQR</sequence>
<dbReference type="EnsemblPlants" id="EMT18302">
    <property type="protein sequence ID" value="EMT18302"/>
    <property type="gene ID" value="F775_01119"/>
</dbReference>
<dbReference type="PANTHER" id="PTHR19338:SF75">
    <property type="entry name" value="OS08G0170100 PROTEIN"/>
    <property type="match status" value="1"/>
</dbReference>
<name>R7W8G7_AEGTA</name>
<dbReference type="PANTHER" id="PTHR19338">
    <property type="entry name" value="TRANSLOCASE OF INNER MITOCHONDRIAL MEMBRANE 13 HOMOLOG"/>
    <property type="match status" value="1"/>
</dbReference>
<organism evidence="8">
    <name type="scientific">Aegilops tauschii</name>
    <name type="common">Tausch's goatgrass</name>
    <name type="synonym">Aegilops squarrosa</name>
    <dbReference type="NCBI Taxonomy" id="37682"/>
    <lineage>
        <taxon>Eukaryota</taxon>
        <taxon>Viridiplantae</taxon>
        <taxon>Streptophyta</taxon>
        <taxon>Embryophyta</taxon>
        <taxon>Tracheophyta</taxon>
        <taxon>Spermatophyta</taxon>
        <taxon>Magnoliopsida</taxon>
        <taxon>Liliopsida</taxon>
        <taxon>Poales</taxon>
        <taxon>Poaceae</taxon>
        <taxon>BOP clade</taxon>
        <taxon>Pooideae</taxon>
        <taxon>Triticodae</taxon>
        <taxon>Triticeae</taxon>
        <taxon>Triticinae</taxon>
        <taxon>Aegilops</taxon>
    </lineage>
</organism>
<evidence type="ECO:0000256" key="1">
    <source>
        <dbReference type="ARBA" id="ARBA00008894"/>
    </source>
</evidence>
<keyword evidence="3" id="KW-0677">Repeat</keyword>
<evidence type="ECO:0000256" key="5">
    <source>
        <dbReference type="ARBA" id="ARBA00022821"/>
    </source>
</evidence>
<keyword evidence="4" id="KW-0547">Nucleotide-binding</keyword>
<keyword evidence="2" id="KW-0433">Leucine-rich repeat</keyword>
<evidence type="ECO:0000256" key="4">
    <source>
        <dbReference type="ARBA" id="ARBA00022741"/>
    </source>
</evidence>